<feature type="region of interest" description="Disordered" evidence="5">
    <location>
        <begin position="303"/>
        <end position="325"/>
    </location>
</feature>
<dbReference type="GO" id="GO:0051781">
    <property type="term" value="P:positive regulation of cell division"/>
    <property type="evidence" value="ECO:0007669"/>
    <property type="project" value="UniProtKB-KW"/>
</dbReference>
<name>A0A7G3B3Z3_LUTLO</name>
<evidence type="ECO:0000256" key="3">
    <source>
        <dbReference type="ARBA" id="ARBA00023246"/>
    </source>
</evidence>
<dbReference type="AlphaFoldDB" id="A0A7G3B3Z3"/>
<dbReference type="GO" id="GO:0008284">
    <property type="term" value="P:positive regulation of cell population proliferation"/>
    <property type="evidence" value="ECO:0007669"/>
    <property type="project" value="TreeGrafter"/>
</dbReference>
<dbReference type="KEGG" id="lll:129789728"/>
<dbReference type="OrthoDB" id="8878063at2759"/>
<feature type="chain" id="PRO_5028985894" evidence="6">
    <location>
        <begin position="19"/>
        <end position="325"/>
    </location>
</feature>
<dbReference type="EMBL" id="GITU01012029">
    <property type="protein sequence ID" value="MBC1180732.1"/>
    <property type="molecule type" value="Transcribed_RNA"/>
</dbReference>
<proteinExistence type="inferred from homology"/>
<organism evidence="8">
    <name type="scientific">Lutzomyia longipalpis</name>
    <name type="common">Sand fly</name>
    <dbReference type="NCBI Taxonomy" id="7200"/>
    <lineage>
        <taxon>Eukaryota</taxon>
        <taxon>Metazoa</taxon>
        <taxon>Ecdysozoa</taxon>
        <taxon>Arthropoda</taxon>
        <taxon>Hexapoda</taxon>
        <taxon>Insecta</taxon>
        <taxon>Pterygota</taxon>
        <taxon>Neoptera</taxon>
        <taxon>Endopterygota</taxon>
        <taxon>Diptera</taxon>
        <taxon>Nematocera</taxon>
        <taxon>Psychodoidea</taxon>
        <taxon>Psychodidae</taxon>
        <taxon>Lutzomyia</taxon>
        <taxon>Lutzomyia</taxon>
    </lineage>
</organism>
<evidence type="ECO:0000313" key="8">
    <source>
        <dbReference type="EMBL" id="MBC1180732.1"/>
    </source>
</evidence>
<keyword evidence="6" id="KW-0732">Signal</keyword>
<comment type="similarity">
    <text evidence="1 4">Belongs to the PDGF/VEGF growth factor family.</text>
</comment>
<evidence type="ECO:0000256" key="1">
    <source>
        <dbReference type="ARBA" id="ARBA00006686"/>
    </source>
</evidence>
<dbReference type="GO" id="GO:0070851">
    <property type="term" value="F:growth factor receptor binding"/>
    <property type="evidence" value="ECO:0007669"/>
    <property type="project" value="TreeGrafter"/>
</dbReference>
<dbReference type="GO" id="GO:0005615">
    <property type="term" value="C:extracellular space"/>
    <property type="evidence" value="ECO:0007669"/>
    <property type="project" value="TreeGrafter"/>
</dbReference>
<keyword evidence="2 4" id="KW-0339">Growth factor</keyword>
<evidence type="ECO:0000259" key="7">
    <source>
        <dbReference type="PROSITE" id="PS50278"/>
    </source>
</evidence>
<evidence type="ECO:0000256" key="2">
    <source>
        <dbReference type="ARBA" id="ARBA00023030"/>
    </source>
</evidence>
<feature type="domain" description="Platelet-derived growth factor (PDGF) family profile" evidence="7">
    <location>
        <begin position="118"/>
        <end position="207"/>
    </location>
</feature>
<keyword evidence="3" id="KW-0497">Mitogen</keyword>
<dbReference type="VEuPathDB" id="VectorBase:LLONM1_000853"/>
<dbReference type="InterPro" id="IPR029034">
    <property type="entry name" value="Cystine-knot_cytokine"/>
</dbReference>
<sequence>MCTVWVTMWNFLLAISTSVTFLATTTTGDHAAFPLAPKVTVKRRSAYDPIFDVPLSVSDDAMEIPIDLIYKMSSVGNITQFVDQFIDKDSVDPREFPGNFDGEGIERGIGVIPKPGICTPELTLVSLIPTEAPNDPSIVYYPQCTRVKRCGGCCSHRLLSCQPTETETLTYTIVKSQYTGGVRMQLVERVPIIVEQHTKCRCACAVKEEHCNRFQRYEASQCKCVCTNLEDQSKCLKESELKIWDSNACNCRCRETKGCTTGTFFDETQCQCIPLPILRPSDEAILDRKKYIIKARPVTPNDDSRYHTVTPEYSSGTPWPPNKYY</sequence>
<dbReference type="CTD" id="32876"/>
<dbReference type="PANTHER" id="PTHR11633:SF1">
    <property type="entry name" value="LD28763P"/>
    <property type="match status" value="1"/>
</dbReference>
<dbReference type="PANTHER" id="PTHR11633">
    <property type="entry name" value="PLATELET-DERIVED GROWTH FACTOR"/>
    <property type="match status" value="1"/>
</dbReference>
<reference evidence="8" key="1">
    <citation type="journal article" date="2020" name="BMC">
        <title>Leishmania infection induces a limited differential gene expression in the sand fly midgut.</title>
        <authorList>
            <person name="Coutinho-Abreu I.V."/>
            <person name="Serafim T.D."/>
            <person name="Meneses C."/>
            <person name="Kamhawi S."/>
            <person name="Oliveira F."/>
            <person name="Valenzuela J.G."/>
        </authorList>
    </citation>
    <scope>NUCLEOTIDE SEQUENCE</scope>
    <source>
        <strain evidence="8">Jacobina</strain>
        <tissue evidence="8">Midgut</tissue>
    </source>
</reference>
<dbReference type="RefSeq" id="XP_055682724.1">
    <property type="nucleotide sequence ID" value="XM_055826749.1"/>
</dbReference>
<accession>A0A7G3B3Z3</accession>
<dbReference type="SMART" id="SM00141">
    <property type="entry name" value="PDGF"/>
    <property type="match status" value="1"/>
</dbReference>
<dbReference type="GO" id="GO:0016020">
    <property type="term" value="C:membrane"/>
    <property type="evidence" value="ECO:0007669"/>
    <property type="project" value="InterPro"/>
</dbReference>
<dbReference type="PROSITE" id="PS50278">
    <property type="entry name" value="PDGF_2"/>
    <property type="match status" value="1"/>
</dbReference>
<dbReference type="InterPro" id="IPR000072">
    <property type="entry name" value="PDGF/VEGF_dom"/>
</dbReference>
<dbReference type="Gene3D" id="2.10.90.10">
    <property type="entry name" value="Cystine-knot cytokines"/>
    <property type="match status" value="1"/>
</dbReference>
<dbReference type="GO" id="GO:0008083">
    <property type="term" value="F:growth factor activity"/>
    <property type="evidence" value="ECO:0007669"/>
    <property type="project" value="UniProtKB-KW"/>
</dbReference>
<dbReference type="GeneID" id="129789728"/>
<feature type="signal peptide" evidence="6">
    <location>
        <begin position="1"/>
        <end position="18"/>
    </location>
</feature>
<evidence type="ECO:0000256" key="5">
    <source>
        <dbReference type="SAM" id="MobiDB-lite"/>
    </source>
</evidence>
<protein>
    <submittedName>
        <fullName evidence="8">Putative vascular endothelial growth factor a-a</fullName>
    </submittedName>
</protein>
<dbReference type="SUPFAM" id="SSF57501">
    <property type="entry name" value="Cystine-knot cytokines"/>
    <property type="match status" value="1"/>
</dbReference>
<evidence type="ECO:0000256" key="6">
    <source>
        <dbReference type="SAM" id="SignalP"/>
    </source>
</evidence>
<evidence type="ECO:0000256" key="4">
    <source>
        <dbReference type="RuleBase" id="RU003818"/>
    </source>
</evidence>
<dbReference type="Pfam" id="PF00341">
    <property type="entry name" value="PDGF"/>
    <property type="match status" value="1"/>
</dbReference>